<evidence type="ECO:0000256" key="5">
    <source>
        <dbReference type="ARBA" id="ARBA00024029"/>
    </source>
</evidence>
<dbReference type="PROSITE" id="PS50007">
    <property type="entry name" value="PIPLC_X_DOMAIN"/>
    <property type="match status" value="1"/>
</dbReference>
<gene>
    <name evidence="6" type="ORF">SAMN05518846_11418</name>
</gene>
<comment type="similarity">
    <text evidence="5">Belongs to the creatininase superfamily.</text>
</comment>
<dbReference type="GO" id="GO:0009231">
    <property type="term" value="P:riboflavin biosynthetic process"/>
    <property type="evidence" value="ECO:0007669"/>
    <property type="project" value="TreeGrafter"/>
</dbReference>
<accession>A0A1I3ZWJ8</accession>
<dbReference type="Pfam" id="PF02633">
    <property type="entry name" value="Creatininase"/>
    <property type="match status" value="1"/>
</dbReference>
<proteinExistence type="inferred from homology"/>
<dbReference type="SUPFAM" id="SSF102215">
    <property type="entry name" value="Creatininase"/>
    <property type="match status" value="1"/>
</dbReference>
<dbReference type="PANTHER" id="PTHR35005:SF1">
    <property type="entry name" value="2-AMINO-5-FORMYLAMINO-6-RIBOSYLAMINOPYRIMIDIN-4(3H)-ONE 5'-MONOPHOSPHATE DEFORMYLASE"/>
    <property type="match status" value="1"/>
</dbReference>
<dbReference type="InterPro" id="IPR024087">
    <property type="entry name" value="Creatininase-like_sf"/>
</dbReference>
<protein>
    <submittedName>
        <fullName evidence="6">Creatinine amidohydrolase</fullName>
    </submittedName>
</protein>
<keyword evidence="2" id="KW-0479">Metal-binding</keyword>
<dbReference type="STRING" id="1884381.SAMN05518846_11418"/>
<evidence type="ECO:0000256" key="2">
    <source>
        <dbReference type="ARBA" id="ARBA00022723"/>
    </source>
</evidence>
<sequence>MAVATNRMKEMSWTTFLERKKQTDLVIIPTGACEVYGPHLPMGSDMLVATKLAELVAERVHAIIGPSLEVGDSSALDDFPGTITITPDSFKGYLKDVVDSLVKWGFTNFLFINGHAGNAAMVNHVSQTLRERPQLRCAQIDCWRFIKAQDQGIVESGEVAHGHAGEAGTSVLLYLYPELVDLVQAVDEVPKQKDSFPDVIKYARYGTKTELGTIGYPSLASREKGEALIQRSVDRISLFLHETWNVSYK</sequence>
<name>A0A1I3ZWJ8_9BACL</name>
<dbReference type="Gene3D" id="3.40.50.10310">
    <property type="entry name" value="Creatininase"/>
    <property type="match status" value="1"/>
</dbReference>
<dbReference type="PANTHER" id="PTHR35005">
    <property type="entry name" value="3-DEHYDRO-SCYLLO-INOSOSE HYDROLASE"/>
    <property type="match status" value="1"/>
</dbReference>
<dbReference type="Proteomes" id="UP000198915">
    <property type="component" value="Unassembled WGS sequence"/>
</dbReference>
<keyword evidence="7" id="KW-1185">Reference proteome</keyword>
<reference evidence="7" key="1">
    <citation type="submission" date="2016-10" db="EMBL/GenBank/DDBJ databases">
        <authorList>
            <person name="Varghese N."/>
            <person name="Submissions S."/>
        </authorList>
    </citation>
    <scope>NUCLEOTIDE SEQUENCE [LARGE SCALE GENOMIC DNA]</scope>
    <source>
        <strain evidence="7">OK042</strain>
    </source>
</reference>
<evidence type="ECO:0000256" key="3">
    <source>
        <dbReference type="ARBA" id="ARBA00022801"/>
    </source>
</evidence>
<dbReference type="GO" id="GO:0016811">
    <property type="term" value="F:hydrolase activity, acting on carbon-nitrogen (but not peptide) bonds, in linear amides"/>
    <property type="evidence" value="ECO:0007669"/>
    <property type="project" value="TreeGrafter"/>
</dbReference>
<dbReference type="RefSeq" id="WP_175530571.1">
    <property type="nucleotide sequence ID" value="NZ_FORT01000014.1"/>
</dbReference>
<evidence type="ECO:0000256" key="1">
    <source>
        <dbReference type="ARBA" id="ARBA00001947"/>
    </source>
</evidence>
<dbReference type="GO" id="GO:0046872">
    <property type="term" value="F:metal ion binding"/>
    <property type="evidence" value="ECO:0007669"/>
    <property type="project" value="UniProtKB-KW"/>
</dbReference>
<organism evidence="6 7">
    <name type="scientific">Brevibacillus centrosporus</name>
    <dbReference type="NCBI Taxonomy" id="54910"/>
    <lineage>
        <taxon>Bacteria</taxon>
        <taxon>Bacillati</taxon>
        <taxon>Bacillota</taxon>
        <taxon>Bacilli</taxon>
        <taxon>Bacillales</taxon>
        <taxon>Paenibacillaceae</taxon>
        <taxon>Brevibacillus</taxon>
    </lineage>
</organism>
<keyword evidence="4" id="KW-0862">Zinc</keyword>
<dbReference type="EMBL" id="FORT01000014">
    <property type="protein sequence ID" value="SFK48026.1"/>
    <property type="molecule type" value="Genomic_DNA"/>
</dbReference>
<comment type="cofactor">
    <cofactor evidence="1">
        <name>Zn(2+)</name>
        <dbReference type="ChEBI" id="CHEBI:29105"/>
    </cofactor>
</comment>
<evidence type="ECO:0000313" key="6">
    <source>
        <dbReference type="EMBL" id="SFK48026.1"/>
    </source>
</evidence>
<dbReference type="InterPro" id="IPR003785">
    <property type="entry name" value="Creatininase/forma_Hydrolase"/>
</dbReference>
<dbReference type="AlphaFoldDB" id="A0A1I3ZWJ8"/>
<evidence type="ECO:0000256" key="4">
    <source>
        <dbReference type="ARBA" id="ARBA00022833"/>
    </source>
</evidence>
<keyword evidence="3 6" id="KW-0378">Hydrolase</keyword>
<evidence type="ECO:0000313" key="7">
    <source>
        <dbReference type="Proteomes" id="UP000198915"/>
    </source>
</evidence>